<feature type="transmembrane region" description="Helical" evidence="5">
    <location>
        <begin position="144"/>
        <end position="165"/>
    </location>
</feature>
<comment type="caution">
    <text evidence="7">The sequence shown here is derived from an EMBL/GenBank/DDBJ whole genome shotgun (WGS) entry which is preliminary data.</text>
</comment>
<evidence type="ECO:0000256" key="4">
    <source>
        <dbReference type="ARBA" id="ARBA00023136"/>
    </source>
</evidence>
<comment type="subcellular location">
    <subcellularLocation>
        <location evidence="1">Membrane</location>
    </subcellularLocation>
</comment>
<reference evidence="7 8" key="1">
    <citation type="submission" date="2022-06" db="EMBL/GenBank/DDBJ databases">
        <title>A taxonomic note on the genus Prevotella: Description of four novel genera and emended description of the genera Hallella and Xylanibacter.</title>
        <authorList>
            <person name="Hitch T.C.A."/>
        </authorList>
    </citation>
    <scope>NUCLEOTIDE SEQUENCE [LARGE SCALE GENOMIC DNA]</scope>
    <source>
        <strain evidence="7 8">DSM 100619</strain>
    </source>
</reference>
<dbReference type="Proteomes" id="UP001204015">
    <property type="component" value="Unassembled WGS sequence"/>
</dbReference>
<proteinExistence type="predicted"/>
<evidence type="ECO:0000256" key="5">
    <source>
        <dbReference type="SAM" id="Phobius"/>
    </source>
</evidence>
<feature type="transmembrane region" description="Helical" evidence="5">
    <location>
        <begin position="24"/>
        <end position="45"/>
    </location>
</feature>
<dbReference type="Pfam" id="PF00924">
    <property type="entry name" value="MS_channel_2nd"/>
    <property type="match status" value="1"/>
</dbReference>
<protein>
    <submittedName>
        <fullName evidence="7">Mechanosensitive ion channel family protein</fullName>
    </submittedName>
</protein>
<feature type="transmembrane region" description="Helical" evidence="5">
    <location>
        <begin position="101"/>
        <end position="123"/>
    </location>
</feature>
<evidence type="ECO:0000256" key="1">
    <source>
        <dbReference type="ARBA" id="ARBA00004370"/>
    </source>
</evidence>
<feature type="domain" description="Mechanosensitive ion channel MscS" evidence="6">
    <location>
        <begin position="190"/>
        <end position="257"/>
    </location>
</feature>
<dbReference type="SUPFAM" id="SSF50182">
    <property type="entry name" value="Sm-like ribonucleoproteins"/>
    <property type="match status" value="1"/>
</dbReference>
<dbReference type="EMBL" id="JAMXLY010000001">
    <property type="protein sequence ID" value="MCO6024308.1"/>
    <property type="molecule type" value="Genomic_DNA"/>
</dbReference>
<evidence type="ECO:0000313" key="8">
    <source>
        <dbReference type="Proteomes" id="UP001204015"/>
    </source>
</evidence>
<dbReference type="InterPro" id="IPR010920">
    <property type="entry name" value="LSM_dom_sf"/>
</dbReference>
<evidence type="ECO:0000256" key="3">
    <source>
        <dbReference type="ARBA" id="ARBA00022989"/>
    </source>
</evidence>
<dbReference type="PANTHER" id="PTHR30414:SF0">
    <property type="entry name" value="MINICONDUCTANCE MECHANOSENSITIVE CHANNEL YBDG"/>
    <property type="match status" value="1"/>
</dbReference>
<accession>A0ABT1BTA1</accession>
<evidence type="ECO:0000256" key="2">
    <source>
        <dbReference type="ARBA" id="ARBA00022692"/>
    </source>
</evidence>
<organism evidence="7 8">
    <name type="scientific">Segatella cerevisiae</name>
    <dbReference type="NCBI Taxonomy" id="2053716"/>
    <lineage>
        <taxon>Bacteria</taxon>
        <taxon>Pseudomonadati</taxon>
        <taxon>Bacteroidota</taxon>
        <taxon>Bacteroidia</taxon>
        <taxon>Bacteroidales</taxon>
        <taxon>Prevotellaceae</taxon>
        <taxon>Segatella</taxon>
    </lineage>
</organism>
<feature type="transmembrane region" description="Helical" evidence="5">
    <location>
        <begin position="171"/>
        <end position="188"/>
    </location>
</feature>
<evidence type="ECO:0000313" key="7">
    <source>
        <dbReference type="EMBL" id="MCO6024308.1"/>
    </source>
</evidence>
<feature type="transmembrane region" description="Helical" evidence="5">
    <location>
        <begin position="66"/>
        <end position="89"/>
    </location>
</feature>
<keyword evidence="4 5" id="KW-0472">Membrane</keyword>
<dbReference type="PANTHER" id="PTHR30414">
    <property type="entry name" value="MINICONDUCTANCE MECHANOSENSITIVE CHANNEL YBDG"/>
    <property type="match status" value="1"/>
</dbReference>
<dbReference type="RefSeq" id="WP_252759745.1">
    <property type="nucleotide sequence ID" value="NZ_JAMXLY010000001.1"/>
</dbReference>
<dbReference type="InterPro" id="IPR030192">
    <property type="entry name" value="YbdG"/>
</dbReference>
<evidence type="ECO:0000259" key="6">
    <source>
        <dbReference type="Pfam" id="PF00924"/>
    </source>
</evidence>
<gene>
    <name evidence="7" type="ORF">NG821_00350</name>
</gene>
<dbReference type="InterPro" id="IPR006685">
    <property type="entry name" value="MscS_channel_2nd"/>
</dbReference>
<keyword evidence="3 5" id="KW-1133">Transmembrane helix</keyword>
<keyword evidence="8" id="KW-1185">Reference proteome</keyword>
<keyword evidence="2 5" id="KW-0812">Transmembrane</keyword>
<sequence>MEKVRIFVEQMISLTGIHGPAVPILRHLLLVLVTVILAWLFYTICRKLVPLIQKLTNKTAVKWDKVLFNEDVLISACKIVPAIIVWKFLPLVFYQFPSVRVILTRLTAIYIVIMTTRTAVVFIDSFNRLDIVNRRSSTRQYLKSFCGVLKIFMVFIAFVVTIAILLNKSPMALLAGLGATSAVLMLVFKDTIEGLVSGIRLTSNDMLHVGDWITVPNTIVNGIVKEMSLSTVKVQNFDNTIVTVSPQSLINGSFQNWIGMQQSPGRRVQRVVYFDFRSVKFLDQNKKETNMGRFRREMETYLNNRDDVNSEMMVMVRELEATQCGVPVEFYFFLKMKEWKLYEEHLSDILEYVYSIAGEYGLTIYQQYPEQ</sequence>
<name>A0ABT1BTA1_9BACT</name>
<dbReference type="Gene3D" id="2.30.30.60">
    <property type="match status" value="1"/>
</dbReference>
<dbReference type="InterPro" id="IPR023408">
    <property type="entry name" value="MscS_beta-dom_sf"/>
</dbReference>